<sequence>MWKISSTSTPAASRASLAASMSETTRIAVAEPGGAGVRCSPNCTEQAEPGGVSCTPPGGAHAGTASERQPSRP</sequence>
<dbReference type="Proteomes" id="UP000696294">
    <property type="component" value="Unassembled WGS sequence"/>
</dbReference>
<dbReference type="EMBL" id="JAATEP010000014">
    <property type="protein sequence ID" value="NJP91999.1"/>
    <property type="molecule type" value="Genomic_DNA"/>
</dbReference>
<accession>A0ABX1B8C1</accession>
<keyword evidence="3" id="KW-1185">Reference proteome</keyword>
<protein>
    <submittedName>
        <fullName evidence="2">Uncharacterized protein</fullName>
    </submittedName>
</protein>
<evidence type="ECO:0000313" key="2">
    <source>
        <dbReference type="EMBL" id="NJP91999.1"/>
    </source>
</evidence>
<feature type="region of interest" description="Disordered" evidence="1">
    <location>
        <begin position="1"/>
        <end position="73"/>
    </location>
</feature>
<organism evidence="2 3">
    <name type="scientific">Nonomuraea composti</name>
    <dbReference type="NCBI Taxonomy" id="2720023"/>
    <lineage>
        <taxon>Bacteria</taxon>
        <taxon>Bacillati</taxon>
        <taxon>Actinomycetota</taxon>
        <taxon>Actinomycetes</taxon>
        <taxon>Streptosporangiales</taxon>
        <taxon>Streptosporangiaceae</taxon>
        <taxon>Nonomuraea</taxon>
    </lineage>
</organism>
<proteinExistence type="predicted"/>
<feature type="compositionally biased region" description="Low complexity" evidence="1">
    <location>
        <begin position="1"/>
        <end position="22"/>
    </location>
</feature>
<gene>
    <name evidence="2" type="ORF">HCN51_21465</name>
</gene>
<name>A0ABX1B8C1_9ACTN</name>
<comment type="caution">
    <text evidence="2">The sequence shown here is derived from an EMBL/GenBank/DDBJ whole genome shotgun (WGS) entry which is preliminary data.</text>
</comment>
<evidence type="ECO:0000256" key="1">
    <source>
        <dbReference type="SAM" id="MobiDB-lite"/>
    </source>
</evidence>
<reference evidence="2 3" key="1">
    <citation type="submission" date="2020-03" db="EMBL/GenBank/DDBJ databases">
        <title>WGS of actinomycetes isolated from Thailand.</title>
        <authorList>
            <person name="Thawai C."/>
        </authorList>
    </citation>
    <scope>NUCLEOTIDE SEQUENCE [LARGE SCALE GENOMIC DNA]</scope>
    <source>
        <strain evidence="2 3">FMUSA5-5</strain>
    </source>
</reference>
<evidence type="ECO:0000313" key="3">
    <source>
        <dbReference type="Proteomes" id="UP000696294"/>
    </source>
</evidence>